<dbReference type="Gene3D" id="3.30.460.10">
    <property type="entry name" value="Beta Polymerase, domain 2"/>
    <property type="match status" value="1"/>
</dbReference>
<proteinExistence type="predicted"/>
<dbReference type="Pfam" id="PF04229">
    <property type="entry name" value="GrpB"/>
    <property type="match status" value="1"/>
</dbReference>
<dbReference type="SUPFAM" id="SSF81301">
    <property type="entry name" value="Nucleotidyltransferase"/>
    <property type="match status" value="1"/>
</dbReference>
<dbReference type="PANTHER" id="PTHR34822:SF1">
    <property type="entry name" value="GRPB FAMILY PROTEIN"/>
    <property type="match status" value="1"/>
</dbReference>
<keyword evidence="2" id="KW-1185">Reference proteome</keyword>
<dbReference type="PANTHER" id="PTHR34822">
    <property type="entry name" value="GRPB DOMAIN PROTEIN (AFU_ORTHOLOGUE AFUA_1G01530)"/>
    <property type="match status" value="1"/>
</dbReference>
<gene>
    <name evidence="1" type="ORF">I7X43_02270</name>
</gene>
<dbReference type="Proteomes" id="UP000620139">
    <property type="component" value="Unassembled WGS sequence"/>
</dbReference>
<protein>
    <submittedName>
        <fullName evidence="1">GrpB family protein</fullName>
    </submittedName>
</protein>
<comment type="caution">
    <text evidence="1">The sequence shown here is derived from an EMBL/GenBank/DDBJ whole genome shotgun (WGS) entry which is preliminary data.</text>
</comment>
<dbReference type="AlphaFoldDB" id="A0A931IX70"/>
<sequence length="161" mass="17498">MPMLHAPAAYQPLQQARFDALAPRLQAWLPQARIEHIGASSISGACSKGDLDVLVAVDGAQLEAARAVLVAQGYVEKLDTLRTPELCMLESAVDQPEHALQLVARGSGFERNFLGFRDRLRAAPERVAAYNALKQAHAGQSDAEYRAAKSRFIESVLEAMT</sequence>
<reference evidence="1" key="1">
    <citation type="submission" date="2020-12" db="EMBL/GenBank/DDBJ databases">
        <title>The genome sequence of Inhella sp. 4Y17.</title>
        <authorList>
            <person name="Liu Y."/>
        </authorList>
    </citation>
    <scope>NUCLEOTIDE SEQUENCE</scope>
    <source>
        <strain evidence="1">4Y10</strain>
    </source>
</reference>
<name>A0A931IX70_9BURK</name>
<organism evidence="1 2">
    <name type="scientific">Inhella gelatinilytica</name>
    <dbReference type="NCBI Taxonomy" id="2795030"/>
    <lineage>
        <taxon>Bacteria</taxon>
        <taxon>Pseudomonadati</taxon>
        <taxon>Pseudomonadota</taxon>
        <taxon>Betaproteobacteria</taxon>
        <taxon>Burkholderiales</taxon>
        <taxon>Sphaerotilaceae</taxon>
        <taxon>Inhella</taxon>
    </lineage>
</organism>
<dbReference type="InterPro" id="IPR007344">
    <property type="entry name" value="GrpB/CoaE"/>
</dbReference>
<dbReference type="InterPro" id="IPR043519">
    <property type="entry name" value="NT_sf"/>
</dbReference>
<evidence type="ECO:0000313" key="2">
    <source>
        <dbReference type="Proteomes" id="UP000620139"/>
    </source>
</evidence>
<evidence type="ECO:0000313" key="1">
    <source>
        <dbReference type="EMBL" id="MBH9551663.1"/>
    </source>
</evidence>
<dbReference type="EMBL" id="JAEDAL010000001">
    <property type="protein sequence ID" value="MBH9551663.1"/>
    <property type="molecule type" value="Genomic_DNA"/>
</dbReference>
<accession>A0A931IX70</accession>